<evidence type="ECO:0000313" key="1">
    <source>
        <dbReference type="EMBL" id="KAH9296253.1"/>
    </source>
</evidence>
<evidence type="ECO:0000313" key="2">
    <source>
        <dbReference type="Proteomes" id="UP000824469"/>
    </source>
</evidence>
<dbReference type="Proteomes" id="UP000824469">
    <property type="component" value="Unassembled WGS sequence"/>
</dbReference>
<sequence>NWLGSRMKGGNGGNGTKIRVGIRVGIDPWVGCGRNFRLSKGLINTLQCLNIANLAQASDQNSTNLCRQGWKSAILNGFDGEVNVNWDTFVGGLKWSHVRLSDETNKLFWFKNPSLGEYIVRLDYMSHFTYEVIGERPWWWQKLWKVKAFVGRLKWSHLRLSDETN</sequence>
<gene>
    <name evidence="1" type="ORF">KI387_039841</name>
</gene>
<accession>A0AA38CGJ6</accession>
<organism evidence="1 2">
    <name type="scientific">Taxus chinensis</name>
    <name type="common">Chinese yew</name>
    <name type="synonym">Taxus wallichiana var. chinensis</name>
    <dbReference type="NCBI Taxonomy" id="29808"/>
    <lineage>
        <taxon>Eukaryota</taxon>
        <taxon>Viridiplantae</taxon>
        <taxon>Streptophyta</taxon>
        <taxon>Embryophyta</taxon>
        <taxon>Tracheophyta</taxon>
        <taxon>Spermatophyta</taxon>
        <taxon>Pinopsida</taxon>
        <taxon>Pinidae</taxon>
        <taxon>Conifers II</taxon>
        <taxon>Cupressales</taxon>
        <taxon>Taxaceae</taxon>
        <taxon>Taxus</taxon>
    </lineage>
</organism>
<feature type="non-terminal residue" evidence="1">
    <location>
        <position position="1"/>
    </location>
</feature>
<dbReference type="EMBL" id="JAHRHJ020000011">
    <property type="protein sequence ID" value="KAH9296253.1"/>
    <property type="molecule type" value="Genomic_DNA"/>
</dbReference>
<name>A0AA38CGJ6_TAXCH</name>
<dbReference type="AlphaFoldDB" id="A0AA38CGJ6"/>
<keyword evidence="2" id="KW-1185">Reference proteome</keyword>
<comment type="caution">
    <text evidence="1">The sequence shown here is derived from an EMBL/GenBank/DDBJ whole genome shotgun (WGS) entry which is preliminary data.</text>
</comment>
<feature type="non-terminal residue" evidence="1">
    <location>
        <position position="165"/>
    </location>
</feature>
<proteinExistence type="predicted"/>
<reference evidence="1 2" key="1">
    <citation type="journal article" date="2021" name="Nat. Plants">
        <title>The Taxus genome provides insights into paclitaxel biosynthesis.</title>
        <authorList>
            <person name="Xiong X."/>
            <person name="Gou J."/>
            <person name="Liao Q."/>
            <person name="Li Y."/>
            <person name="Zhou Q."/>
            <person name="Bi G."/>
            <person name="Li C."/>
            <person name="Du R."/>
            <person name="Wang X."/>
            <person name="Sun T."/>
            <person name="Guo L."/>
            <person name="Liang H."/>
            <person name="Lu P."/>
            <person name="Wu Y."/>
            <person name="Zhang Z."/>
            <person name="Ro D.K."/>
            <person name="Shang Y."/>
            <person name="Huang S."/>
            <person name="Yan J."/>
        </authorList>
    </citation>
    <scope>NUCLEOTIDE SEQUENCE [LARGE SCALE GENOMIC DNA]</scope>
    <source>
        <strain evidence="1">Ta-2019</strain>
    </source>
</reference>
<protein>
    <submittedName>
        <fullName evidence="1">Uncharacterized protein</fullName>
    </submittedName>
</protein>